<accession>A0A7C1GB61</accession>
<protein>
    <submittedName>
        <fullName evidence="1">Uncharacterized protein</fullName>
    </submittedName>
</protein>
<reference evidence="1" key="1">
    <citation type="journal article" date="2020" name="mSystems">
        <title>Genome- and Community-Level Interaction Insights into Carbon Utilization and Element Cycling Functions of Hydrothermarchaeota in Hydrothermal Sediment.</title>
        <authorList>
            <person name="Zhou Z."/>
            <person name="Liu Y."/>
            <person name="Xu W."/>
            <person name="Pan J."/>
            <person name="Luo Z.H."/>
            <person name="Li M."/>
        </authorList>
    </citation>
    <scope>NUCLEOTIDE SEQUENCE [LARGE SCALE GENOMIC DNA]</scope>
    <source>
        <strain evidence="1">SpSt-116</strain>
    </source>
</reference>
<organism evidence="1">
    <name type="scientific">Thermofilum adornatum</name>
    <dbReference type="NCBI Taxonomy" id="1365176"/>
    <lineage>
        <taxon>Archaea</taxon>
        <taxon>Thermoproteota</taxon>
        <taxon>Thermoprotei</taxon>
        <taxon>Thermofilales</taxon>
        <taxon>Thermofilaceae</taxon>
        <taxon>Thermofilum</taxon>
    </lineage>
</organism>
<sequence length="199" mass="23497">MLYINVSERVLQKIKTWKKVWLPYVLYTSLHNPKYVYLFDCVFSSKLGNNSLSLLLSRRIEKEYLASSENIPYKFPLYHDKDCQRDVLEGLTNMYREQPLQIHPNVSFEQTDYLAVRMLGVQSAMRKLEEYFRQFSKRSPLQGILNDIKNMELEHKGVVYSLFVFDGKTTYHVVGEKLIQIKILGKYLSQGQILEQLFP</sequence>
<gene>
    <name evidence="1" type="ORF">ENN26_08275</name>
</gene>
<proteinExistence type="predicted"/>
<evidence type="ECO:0000313" key="1">
    <source>
        <dbReference type="EMBL" id="HDP15747.1"/>
    </source>
</evidence>
<dbReference type="AlphaFoldDB" id="A0A7C1GB61"/>
<comment type="caution">
    <text evidence="1">The sequence shown here is derived from an EMBL/GenBank/DDBJ whole genome shotgun (WGS) entry which is preliminary data.</text>
</comment>
<name>A0A7C1GB61_9CREN</name>
<dbReference type="EMBL" id="DSAY01000149">
    <property type="protein sequence ID" value="HDP15747.1"/>
    <property type="molecule type" value="Genomic_DNA"/>
</dbReference>